<dbReference type="EMBL" id="CABVLI010000033">
    <property type="protein sequence ID" value="VVT08966.1"/>
    <property type="molecule type" value="Genomic_DNA"/>
</dbReference>
<dbReference type="Proteomes" id="UP000326857">
    <property type="component" value="Unassembled WGS sequence"/>
</dbReference>
<gene>
    <name evidence="2" type="ORF">SPHINGO391_390252</name>
</gene>
<organism evidence="2 3">
    <name type="scientific">Sphingomonas aurantiaca</name>
    <dbReference type="NCBI Taxonomy" id="185949"/>
    <lineage>
        <taxon>Bacteria</taxon>
        <taxon>Pseudomonadati</taxon>
        <taxon>Pseudomonadota</taxon>
        <taxon>Alphaproteobacteria</taxon>
        <taxon>Sphingomonadales</taxon>
        <taxon>Sphingomonadaceae</taxon>
        <taxon>Sphingomonas</taxon>
    </lineage>
</organism>
<protein>
    <recommendedName>
        <fullName evidence="1">DUF6950 domain-containing protein</fullName>
    </recommendedName>
</protein>
<evidence type="ECO:0000259" key="1">
    <source>
        <dbReference type="Pfam" id="PF22262"/>
    </source>
</evidence>
<feature type="domain" description="DUF6950" evidence="1">
    <location>
        <begin position="44"/>
        <end position="142"/>
    </location>
</feature>
<dbReference type="AlphaFoldDB" id="A0A5E7YQG5"/>
<evidence type="ECO:0000313" key="3">
    <source>
        <dbReference type="Proteomes" id="UP000326857"/>
    </source>
</evidence>
<dbReference type="InterPro" id="IPR053802">
    <property type="entry name" value="DUF6950"/>
</dbReference>
<accession>A0A5E7YQG5</accession>
<proteinExistence type="predicted"/>
<evidence type="ECO:0000313" key="2">
    <source>
        <dbReference type="EMBL" id="VVT08966.1"/>
    </source>
</evidence>
<sequence length="161" mass="17504">MVAAASLSRRRRVPICRQDGRGADPVGKSSTGCGALTDPEWCEHCGDKWRAHVLATTGADICDVVGSSPRRPRDWVAIMRRLAVRDMSGVISAVHGAAIPYRQARRGDIVRRGWAIGICRGDRAEFFGGVMVPMNAVDQVWRLQAVLDCPLNAATGYSPNF</sequence>
<reference evidence="2 3" key="1">
    <citation type="submission" date="2019-09" db="EMBL/GenBank/DDBJ databases">
        <authorList>
            <person name="Dittami M. S."/>
        </authorList>
    </citation>
    <scope>NUCLEOTIDE SEQUENCE [LARGE SCALE GENOMIC DNA]</scope>
    <source>
        <strain evidence="2">SPHINGO391</strain>
    </source>
</reference>
<name>A0A5E7YQG5_9SPHN</name>
<dbReference type="Pfam" id="PF22262">
    <property type="entry name" value="DUF6950"/>
    <property type="match status" value="1"/>
</dbReference>